<dbReference type="CDD" id="cd14668">
    <property type="entry name" value="mlta_B"/>
    <property type="match status" value="1"/>
</dbReference>
<dbReference type="InterPro" id="IPR010611">
    <property type="entry name" value="3D_dom"/>
</dbReference>
<evidence type="ECO:0000256" key="5">
    <source>
        <dbReference type="ARBA" id="ARBA00030918"/>
    </source>
</evidence>
<dbReference type="Pfam" id="PF06725">
    <property type="entry name" value="3D"/>
    <property type="match status" value="1"/>
</dbReference>
<keyword evidence="8" id="KW-1185">Reference proteome</keyword>
<dbReference type="Proteomes" id="UP000238338">
    <property type="component" value="Unassembled WGS sequence"/>
</dbReference>
<dbReference type="AlphaFoldDB" id="A0A2S8S744"/>
<protein>
    <recommendedName>
        <fullName evidence="2">peptidoglycan lytic exotransglycosylase</fullName>
        <ecNumber evidence="2">4.2.2.n1</ecNumber>
    </recommendedName>
    <alternativeName>
        <fullName evidence="5">Murein hydrolase A</fullName>
    </alternativeName>
</protein>
<dbReference type="GO" id="GO:0004553">
    <property type="term" value="F:hydrolase activity, hydrolyzing O-glycosyl compounds"/>
    <property type="evidence" value="ECO:0007669"/>
    <property type="project" value="InterPro"/>
</dbReference>
<dbReference type="PANTHER" id="PTHR30124">
    <property type="entry name" value="MEMBRANE-BOUND LYTIC MUREIN TRANSGLYCOSYLASE A"/>
    <property type="match status" value="1"/>
</dbReference>
<dbReference type="Gene3D" id="2.40.240.50">
    <property type="entry name" value="Barwin-like endoglucanases"/>
    <property type="match status" value="1"/>
</dbReference>
<dbReference type="PANTHER" id="PTHR30124:SF0">
    <property type="entry name" value="MEMBRANE-BOUND LYTIC MUREIN TRANSGLYCOSYLASE A"/>
    <property type="match status" value="1"/>
</dbReference>
<dbReference type="GO" id="GO:0009253">
    <property type="term" value="P:peptidoglycan catabolic process"/>
    <property type="evidence" value="ECO:0007669"/>
    <property type="project" value="TreeGrafter"/>
</dbReference>
<organism evidence="7 8">
    <name type="scientific">Albidovulum denitrificans</name>
    <dbReference type="NCBI Taxonomy" id="404881"/>
    <lineage>
        <taxon>Bacteria</taxon>
        <taxon>Pseudomonadati</taxon>
        <taxon>Pseudomonadota</taxon>
        <taxon>Alphaproteobacteria</taxon>
        <taxon>Rhodobacterales</taxon>
        <taxon>Paracoccaceae</taxon>
        <taxon>Albidovulum</taxon>
    </lineage>
</organism>
<comment type="caution">
    <text evidence="7">The sequence shown here is derived from an EMBL/GenBank/DDBJ whole genome shotgun (WGS) entry which is preliminary data.</text>
</comment>
<keyword evidence="3" id="KW-0456">Lyase</keyword>
<feature type="domain" description="Lytic transglycosylase MltA" evidence="6">
    <location>
        <begin position="63"/>
        <end position="196"/>
    </location>
</feature>
<reference evidence="7 8" key="1">
    <citation type="submission" date="2018-02" db="EMBL/GenBank/DDBJ databases">
        <title>Genomic Encyclopedia of Archaeal and Bacterial Type Strains, Phase II (KMG-II): from individual species to whole genera.</title>
        <authorList>
            <person name="Goeker M."/>
        </authorList>
    </citation>
    <scope>NUCLEOTIDE SEQUENCE [LARGE SCALE GENOMIC DNA]</scope>
    <source>
        <strain evidence="7 8">DSM 18921</strain>
    </source>
</reference>
<dbReference type="GO" id="GO:0008933">
    <property type="term" value="F:peptidoglycan lytic transglycosylase activity"/>
    <property type="evidence" value="ECO:0007669"/>
    <property type="project" value="TreeGrafter"/>
</dbReference>
<dbReference type="GO" id="GO:0071555">
    <property type="term" value="P:cell wall organization"/>
    <property type="evidence" value="ECO:0007669"/>
    <property type="project" value="UniProtKB-KW"/>
</dbReference>
<evidence type="ECO:0000313" key="8">
    <source>
        <dbReference type="Proteomes" id="UP000238338"/>
    </source>
</evidence>
<dbReference type="SMART" id="SM00925">
    <property type="entry name" value="MltA"/>
    <property type="match status" value="1"/>
</dbReference>
<dbReference type="Pfam" id="PF03562">
    <property type="entry name" value="MltA"/>
    <property type="match status" value="1"/>
</dbReference>
<evidence type="ECO:0000256" key="2">
    <source>
        <dbReference type="ARBA" id="ARBA00012587"/>
    </source>
</evidence>
<proteinExistence type="predicted"/>
<evidence type="ECO:0000256" key="1">
    <source>
        <dbReference type="ARBA" id="ARBA00001420"/>
    </source>
</evidence>
<dbReference type="InterPro" id="IPR026044">
    <property type="entry name" value="MltA"/>
</dbReference>
<dbReference type="RefSeq" id="WP_211301699.1">
    <property type="nucleotide sequence ID" value="NZ_PVEP01000004.1"/>
</dbReference>
<dbReference type="SUPFAM" id="SSF50685">
    <property type="entry name" value="Barwin-like endoglucanases"/>
    <property type="match status" value="1"/>
</dbReference>
<evidence type="ECO:0000256" key="3">
    <source>
        <dbReference type="ARBA" id="ARBA00023239"/>
    </source>
</evidence>
<keyword evidence="4" id="KW-0961">Cell wall biogenesis/degradation</keyword>
<name>A0A2S8S744_9RHOB</name>
<evidence type="ECO:0000256" key="4">
    <source>
        <dbReference type="ARBA" id="ARBA00023316"/>
    </source>
</evidence>
<dbReference type="InterPro" id="IPR005300">
    <property type="entry name" value="MltA_B"/>
</dbReference>
<dbReference type="GO" id="GO:0019867">
    <property type="term" value="C:outer membrane"/>
    <property type="evidence" value="ECO:0007669"/>
    <property type="project" value="InterPro"/>
</dbReference>
<gene>
    <name evidence="7" type="ORF">LX70_02193</name>
</gene>
<sequence>MPGRAKSPAGIPGWAAEDHAAAYAVWHLTAPDTASVPDARRFFETAFEAEPRPCHCTGYYEPELSGSLTPDARFRHPLYALPPDLPPDRPWFSRAEIAEGDLLAGRELVWLDSAIEGFLAQVQGSVRVRVENGTVLRFGYAGKNGHPYRSIGQELIRRGEVDQNAMSADAIRDWCAAHPNRVADLLATNPSFVFFRPLDLPETLGPIGASGVPLTPLRSLAADPDHIAPGTPVWVECGAQQALFIAQDTGSAIKGPGRIDLFCGSGAAAGRMASGLNAQGTIHVLYPRAAG</sequence>
<dbReference type="CDD" id="cd14485">
    <property type="entry name" value="mltA_like_LT_A"/>
    <property type="match status" value="1"/>
</dbReference>
<dbReference type="GO" id="GO:0009254">
    <property type="term" value="P:peptidoglycan turnover"/>
    <property type="evidence" value="ECO:0007669"/>
    <property type="project" value="InterPro"/>
</dbReference>
<accession>A0A2S8S744</accession>
<evidence type="ECO:0000313" key="7">
    <source>
        <dbReference type="EMBL" id="PQV56620.1"/>
    </source>
</evidence>
<dbReference type="Gene3D" id="2.40.40.10">
    <property type="entry name" value="RlpA-like domain"/>
    <property type="match status" value="1"/>
</dbReference>
<dbReference type="EC" id="4.2.2.n1" evidence="2"/>
<evidence type="ECO:0000259" key="6">
    <source>
        <dbReference type="SMART" id="SM00925"/>
    </source>
</evidence>
<comment type="catalytic activity">
    <reaction evidence="1">
        <text>Exolytic cleavage of the (1-&gt;4)-beta-glycosidic linkage between N-acetylmuramic acid (MurNAc) and N-acetylglucosamine (GlcNAc) residues in peptidoglycan, from either the reducing or the non-reducing ends of the peptidoglycan chains, with concomitant formation of a 1,6-anhydrobond in the MurNAc residue.</text>
        <dbReference type="EC" id="4.2.2.n1"/>
    </reaction>
</comment>
<dbReference type="EMBL" id="PVEP01000004">
    <property type="protein sequence ID" value="PQV56620.1"/>
    <property type="molecule type" value="Genomic_DNA"/>
</dbReference>
<dbReference type="InterPro" id="IPR036908">
    <property type="entry name" value="RlpA-like_sf"/>
</dbReference>